<accession>A0A5M6IWW2</accession>
<dbReference type="AlphaFoldDB" id="A0A5M6IWW2"/>
<dbReference type="Proteomes" id="UP000325255">
    <property type="component" value="Unassembled WGS sequence"/>
</dbReference>
<dbReference type="NCBIfam" id="TIGR03359">
    <property type="entry name" value="VI_chp_6"/>
    <property type="match status" value="1"/>
</dbReference>
<reference evidence="1 2" key="1">
    <citation type="submission" date="2019-09" db="EMBL/GenBank/DDBJ databases">
        <title>Genome sequence of Rhodovastum atsumiense, a diverse member of the Acetobacteraceae family of non-sulfur purple photosynthetic bacteria.</title>
        <authorList>
            <person name="Meyer T."/>
            <person name="Kyndt J."/>
        </authorList>
    </citation>
    <scope>NUCLEOTIDE SEQUENCE [LARGE SCALE GENOMIC DNA]</scope>
    <source>
        <strain evidence="1 2">DSM 21279</strain>
    </source>
</reference>
<gene>
    <name evidence="1" type="primary">tssF</name>
    <name evidence="1" type="ORF">F1189_08325</name>
</gene>
<dbReference type="OrthoDB" id="9763676at2"/>
<proteinExistence type="predicted"/>
<dbReference type="InterPro" id="IPR010272">
    <property type="entry name" value="T6SS_TssF"/>
</dbReference>
<name>A0A5M6IWW2_9PROT</name>
<dbReference type="PANTHER" id="PTHR35370:SF1">
    <property type="entry name" value="TYPE VI SECRETION SYSTEM COMPONENT TSSF1"/>
    <property type="match status" value="1"/>
</dbReference>
<evidence type="ECO:0000313" key="2">
    <source>
        <dbReference type="Proteomes" id="UP000325255"/>
    </source>
</evidence>
<dbReference type="Pfam" id="PF05947">
    <property type="entry name" value="T6SS_TssF"/>
    <property type="match status" value="1"/>
</dbReference>
<dbReference type="PANTHER" id="PTHR35370">
    <property type="entry name" value="CYTOPLASMIC PROTEIN-RELATED-RELATED"/>
    <property type="match status" value="1"/>
</dbReference>
<dbReference type="RefSeq" id="WP_150040264.1">
    <property type="nucleotide sequence ID" value="NZ_OW485601.1"/>
</dbReference>
<dbReference type="PIRSF" id="PIRSF028304">
    <property type="entry name" value="UCP028304"/>
    <property type="match status" value="1"/>
</dbReference>
<organism evidence="1 2">
    <name type="scientific">Rhodovastum atsumiense</name>
    <dbReference type="NCBI Taxonomy" id="504468"/>
    <lineage>
        <taxon>Bacteria</taxon>
        <taxon>Pseudomonadati</taxon>
        <taxon>Pseudomonadota</taxon>
        <taxon>Alphaproteobacteria</taxon>
        <taxon>Acetobacterales</taxon>
        <taxon>Acetobacteraceae</taxon>
        <taxon>Rhodovastum</taxon>
    </lineage>
</organism>
<evidence type="ECO:0000313" key="1">
    <source>
        <dbReference type="EMBL" id="KAA5612731.1"/>
    </source>
</evidence>
<keyword evidence="2" id="KW-1185">Reference proteome</keyword>
<protein>
    <submittedName>
        <fullName evidence="1">Type VI secretion system baseplate subunit TssF</fullName>
    </submittedName>
</protein>
<comment type="caution">
    <text evidence="1">The sequence shown here is derived from an EMBL/GenBank/DDBJ whole genome shotgun (WGS) entry which is preliminary data.</text>
</comment>
<dbReference type="EMBL" id="VWPK01000010">
    <property type="protein sequence ID" value="KAA5612731.1"/>
    <property type="molecule type" value="Genomic_DNA"/>
</dbReference>
<sequence length="606" mass="65497">MSDSLLPVYNRELDALRTLAGSFAEAHPKVAGRLRLGPGVVDDPHVARLLEGVAFLCARVQQRLDDEFPEITDALLGALYPHYLAPVPAAAIVQFAARPDLRVKVTLPAGTKLETDPVRGEPCRFRTTGDTTLWPVTIESARLTGLPLAAPANPAAKGARSVLRVVLSTTDPDVTFAALAPATLRLFLRGPAEQSLALYELLCGHLLGAALANGPNDDRPTLLPPSLLRPVGFAPEDALYPWSARAFSGFRLLTEYFALPEKFLFLDLTGLDARTLVQESHRLELFLYFDAARPELERRLPPDCLALGCTPVVNLFRQPCEPVRLDYHRTEYPVVPDARRPAALEVWSVERVNELRDDGTTRPWQPFYRQATGPGTESGACGFYLLSRRDSPGGPGSDVLLAPFDPALSVDRPAEGVLSVDALCSNRDLPGELPFGGGQPRLHLPEGSSAVAAVTCLTAPGASLRAPLREQRSWRLISHLSLGQVSLVGGPAAAESLREMLRLYDLRDTEETRAAIAALVGVRSRPGTARVPGARPGSFCRGLDVTLEFEPRAWESGGLYLLASVLSRFLALHATVNSFVRTECVLQGRPGVAARFAPLAGARVLL</sequence>